<dbReference type="KEGG" id="vvy:VVA0184"/>
<accession>Q7MFY5</accession>
<protein>
    <submittedName>
        <fullName evidence="1">Uncharacterized protein</fullName>
    </submittedName>
</protein>
<name>Q7MFY5_VIBVY</name>
<dbReference type="EMBL" id="BA000038">
    <property type="protein sequence ID" value="BAC96210.1"/>
    <property type="molecule type" value="Genomic_DNA"/>
</dbReference>
<organism evidence="1 2">
    <name type="scientific">Vibrio vulnificus (strain YJ016)</name>
    <dbReference type="NCBI Taxonomy" id="196600"/>
    <lineage>
        <taxon>Bacteria</taxon>
        <taxon>Pseudomonadati</taxon>
        <taxon>Pseudomonadota</taxon>
        <taxon>Gammaproteobacteria</taxon>
        <taxon>Vibrionales</taxon>
        <taxon>Vibrionaceae</taxon>
        <taxon>Vibrio</taxon>
    </lineage>
</organism>
<evidence type="ECO:0000313" key="2">
    <source>
        <dbReference type="Proteomes" id="UP000002675"/>
    </source>
</evidence>
<evidence type="ECO:0000313" key="1">
    <source>
        <dbReference type="EMBL" id="BAC96210.1"/>
    </source>
</evidence>
<gene>
    <name evidence="1" type="ordered locus">VVA0184</name>
</gene>
<reference evidence="1 2" key="1">
    <citation type="journal article" date="2003" name="Genome Res.">
        <title>Comparative genome analysis of Vibrio vulnificus, a marine pathogen.</title>
        <authorList>
            <person name="Chen C.Y."/>
            <person name="Wu K.M."/>
            <person name="Chang Y.C."/>
            <person name="Chang C.H."/>
            <person name="Tsai H.C."/>
            <person name="Liao T.L."/>
            <person name="Liu Y.M."/>
            <person name="Chen H.J."/>
            <person name="Shen A.B."/>
            <person name="Li J.C."/>
            <person name="Su T.L."/>
            <person name="Shao C.P."/>
            <person name="Lee C.T."/>
            <person name="Hor L.I."/>
            <person name="Tsai S.F."/>
        </authorList>
    </citation>
    <scope>NUCLEOTIDE SEQUENCE [LARGE SCALE GENOMIC DNA]</scope>
    <source>
        <strain evidence="1 2">YJ016</strain>
    </source>
</reference>
<dbReference type="HOGENOM" id="CLU_1969638_0_0_6"/>
<dbReference type="Proteomes" id="UP000002675">
    <property type="component" value="Chromosome II"/>
</dbReference>
<proteinExistence type="predicted"/>
<dbReference type="AlphaFoldDB" id="Q7MFY5"/>
<sequence length="127" mass="14991">MLVVTTDQQHGFSWFSLRFRVEHHLISFITIRPEVDVELRIVAHLDTMPILWRTGRKLPRGDHHHLLCFRSLFVGKTIVRDRPFHHAQLAKDPLRGIVVCQQRCWHGLFGKKWGGALNRPLFWNAHM</sequence>